<dbReference type="SUPFAM" id="SSF48403">
    <property type="entry name" value="Ankyrin repeat"/>
    <property type="match status" value="1"/>
</dbReference>
<dbReference type="InterPro" id="IPR036770">
    <property type="entry name" value="Ankyrin_rpt-contain_sf"/>
</dbReference>
<dbReference type="PROSITE" id="PS50297">
    <property type="entry name" value="ANK_REP_REGION"/>
    <property type="match status" value="2"/>
</dbReference>
<keyword evidence="3" id="KW-1133">Transmembrane helix</keyword>
<dbReference type="InterPro" id="IPR026961">
    <property type="entry name" value="PGG_dom"/>
</dbReference>
<feature type="transmembrane region" description="Helical" evidence="3">
    <location>
        <begin position="269"/>
        <end position="286"/>
    </location>
</feature>
<dbReference type="OrthoDB" id="1434257at2759"/>
<dbReference type="RefSeq" id="XP_014632520.1">
    <property type="nucleotide sequence ID" value="XM_014777034.3"/>
</dbReference>
<dbReference type="OMA" id="HFAMEMM"/>
<keyword evidence="3" id="KW-0472">Membrane</keyword>
<dbReference type="Proteomes" id="UP000008827">
    <property type="component" value="Chromosome 6"/>
</dbReference>
<evidence type="ECO:0000313" key="7">
    <source>
        <dbReference type="Proteomes" id="UP000008827"/>
    </source>
</evidence>
<dbReference type="STRING" id="3847.A0A0R0JL56"/>
<dbReference type="AlphaFoldDB" id="A0A0R0JL56"/>
<dbReference type="Pfam" id="PF13962">
    <property type="entry name" value="PGG"/>
    <property type="match status" value="1"/>
</dbReference>
<accession>A0A0R0JL56</accession>
<feature type="repeat" description="ANK" evidence="2">
    <location>
        <begin position="185"/>
        <end position="206"/>
    </location>
</feature>
<dbReference type="EnsemblPlants" id="KRH55265">
    <property type="protein sequence ID" value="KRH55265"/>
    <property type="gene ID" value="GLYMA_06G241300"/>
</dbReference>
<dbReference type="PaxDb" id="3847-GLYMA06G36840.2"/>
<feature type="transmembrane region" description="Helical" evidence="3">
    <location>
        <begin position="390"/>
        <end position="410"/>
    </location>
</feature>
<reference evidence="5 6" key="1">
    <citation type="journal article" date="2010" name="Nature">
        <title>Genome sequence of the palaeopolyploid soybean.</title>
        <authorList>
            <person name="Schmutz J."/>
            <person name="Cannon S.B."/>
            <person name="Schlueter J."/>
            <person name="Ma J."/>
            <person name="Mitros T."/>
            <person name="Nelson W."/>
            <person name="Hyten D.L."/>
            <person name="Song Q."/>
            <person name="Thelen J.J."/>
            <person name="Cheng J."/>
            <person name="Xu D."/>
            <person name="Hellsten U."/>
            <person name="May G.D."/>
            <person name="Yu Y."/>
            <person name="Sakurai T."/>
            <person name="Umezawa T."/>
            <person name="Bhattacharyya M.K."/>
            <person name="Sandhu D."/>
            <person name="Valliyodan B."/>
            <person name="Lindquist E."/>
            <person name="Peto M."/>
            <person name="Grant D."/>
            <person name="Shu S."/>
            <person name="Goodstein D."/>
            <person name="Barry K."/>
            <person name="Futrell-Griggs M."/>
            <person name="Abernathy B."/>
            <person name="Du J."/>
            <person name="Tian Z."/>
            <person name="Zhu L."/>
            <person name="Gill N."/>
            <person name="Joshi T."/>
            <person name="Libault M."/>
            <person name="Sethuraman A."/>
            <person name="Zhang X.-C."/>
            <person name="Shinozaki K."/>
            <person name="Nguyen H.T."/>
            <person name="Wing R.A."/>
            <person name="Cregan P."/>
            <person name="Specht J."/>
            <person name="Grimwood J."/>
            <person name="Rokhsar D."/>
            <person name="Stacey G."/>
            <person name="Shoemaker R.C."/>
            <person name="Jackson S.A."/>
        </authorList>
    </citation>
    <scope>NUCLEOTIDE SEQUENCE [LARGE SCALE GENOMIC DNA]</scope>
    <source>
        <strain evidence="6">cv. Williams 82</strain>
        <tissue evidence="5">Callus</tissue>
    </source>
</reference>
<evidence type="ECO:0000256" key="3">
    <source>
        <dbReference type="SAM" id="Phobius"/>
    </source>
</evidence>
<reference evidence="5" key="3">
    <citation type="submission" date="2018-07" db="EMBL/GenBank/DDBJ databases">
        <title>WGS assembly of Glycine max.</title>
        <authorList>
            <person name="Schmutz J."/>
            <person name="Cannon S."/>
            <person name="Schlueter J."/>
            <person name="Ma J."/>
            <person name="Mitros T."/>
            <person name="Nelson W."/>
            <person name="Hyten D."/>
            <person name="Song Q."/>
            <person name="Thelen J."/>
            <person name="Cheng J."/>
            <person name="Xu D."/>
            <person name="Hellsten U."/>
            <person name="May G."/>
            <person name="Yu Y."/>
            <person name="Sakurai T."/>
            <person name="Umezawa T."/>
            <person name="Bhattacharyya M."/>
            <person name="Sandhu D."/>
            <person name="Valliyodan B."/>
            <person name="Lindquist E."/>
            <person name="Peto M."/>
            <person name="Grant D."/>
            <person name="Shu S."/>
            <person name="Goodstein D."/>
            <person name="Barry K."/>
            <person name="Futrell-Griggs M."/>
            <person name="Abernathy B."/>
            <person name="Du J."/>
            <person name="Tian Z."/>
            <person name="Zhu L."/>
            <person name="Gill N."/>
            <person name="Joshi T."/>
            <person name="Libault M."/>
            <person name="Sethuraman A."/>
            <person name="Zhang X."/>
            <person name="Shinozaki K."/>
            <person name="Nguyen H."/>
            <person name="Wing R."/>
            <person name="Cregan P."/>
            <person name="Specht J."/>
            <person name="Grimwood J."/>
            <person name="Rokhsar D."/>
            <person name="Stacey G."/>
            <person name="Shoemaker R."/>
            <person name="Jackson S."/>
        </authorList>
    </citation>
    <scope>NUCLEOTIDE SEQUENCE</scope>
    <source>
        <tissue evidence="5">Callus</tissue>
    </source>
</reference>
<feature type="domain" description="PGG" evidence="4">
    <location>
        <begin position="264"/>
        <end position="356"/>
    </location>
</feature>
<dbReference type="SMR" id="A0A0R0JL56"/>
<dbReference type="Pfam" id="PF12796">
    <property type="entry name" value="Ank_2"/>
    <property type="match status" value="2"/>
</dbReference>
<dbReference type="PANTHER" id="PTHR24128">
    <property type="entry name" value="HOMEOBOX PROTEIN WARIAI"/>
    <property type="match status" value="1"/>
</dbReference>
<feature type="repeat" description="ANK" evidence="2">
    <location>
        <begin position="71"/>
        <end position="98"/>
    </location>
</feature>
<keyword evidence="7" id="KW-1185">Reference proteome</keyword>
<sequence>MSSDALKVAAVGNNIDGLYQEIQQDPRILESIDSIPFVETPMHVAASLGHFEFATEIMTLKPSFAQKLNPEGFTPIHLALQCNHDEMVLRLVEMNKDLVRVKGREGFTALHLASQENKTELLDKFLKACPDSIEDVTARSETALHIAVKHGHYETLQVLFRWLMRNSRKDSQKFIRTMLDWKDQKGNTVLHVAALYDHIEAVSLLLTMVDLDAKNSEGKTASDIASSDHMKSILIKDLGFFESLALLRNKFRNFFLRFRRYMTEEERNAYLVVAALIATATYQAALSPPGGLYPSDVGTNNNTSHVVASTHSINDKSSIPKDGNSIMSAGEFNLFSIANMSSFMASTFGIILLLPRTNILMWCLLYSPPFFLQISFCTAMMVISPAPLNVYVVMFIFIVYLFLFYVFSAYRNHKLPE</sequence>
<feature type="transmembrane region" description="Helical" evidence="3">
    <location>
        <begin position="334"/>
        <end position="354"/>
    </location>
</feature>
<dbReference type="PANTHER" id="PTHR24128:SF24">
    <property type="entry name" value="ANKYRIN REPEAT PROTEIN"/>
    <property type="match status" value="1"/>
</dbReference>
<dbReference type="KEGG" id="gmx:100776039"/>
<protein>
    <recommendedName>
        <fullName evidence="4">PGG domain-containing protein</fullName>
    </recommendedName>
</protein>
<evidence type="ECO:0000259" key="4">
    <source>
        <dbReference type="Pfam" id="PF13962"/>
    </source>
</evidence>
<name>A0A0R0JL56_SOYBN</name>
<evidence type="ECO:0000313" key="5">
    <source>
        <dbReference type="EMBL" id="KRH55265.1"/>
    </source>
</evidence>
<evidence type="ECO:0000313" key="6">
    <source>
        <dbReference type="EnsemblPlants" id="KRH55265"/>
    </source>
</evidence>
<dbReference type="EMBL" id="CM000839">
    <property type="protein sequence ID" value="KRH55265.1"/>
    <property type="molecule type" value="Genomic_DNA"/>
</dbReference>
<proteinExistence type="predicted"/>
<gene>
    <name evidence="6" type="primary">LOC100776039</name>
    <name evidence="5" type="ORF">GLYMA_06G241300</name>
</gene>
<dbReference type="GO" id="GO:0005886">
    <property type="term" value="C:plasma membrane"/>
    <property type="evidence" value="ECO:0007669"/>
    <property type="project" value="UniProtKB-SubCell"/>
</dbReference>
<dbReference type="Gene3D" id="1.25.40.20">
    <property type="entry name" value="Ankyrin repeat-containing domain"/>
    <property type="match status" value="1"/>
</dbReference>
<reference evidence="6" key="2">
    <citation type="submission" date="2018-02" db="UniProtKB">
        <authorList>
            <consortium name="EnsemblPlants"/>
        </authorList>
    </citation>
    <scope>IDENTIFICATION</scope>
    <source>
        <strain evidence="6">Williams 82</strain>
    </source>
</reference>
<dbReference type="Pfam" id="PF13857">
    <property type="entry name" value="Ank_5"/>
    <property type="match status" value="1"/>
</dbReference>
<keyword evidence="2" id="KW-0040">ANK repeat</keyword>
<keyword evidence="3" id="KW-0812">Transmembrane</keyword>
<feature type="transmembrane region" description="Helical" evidence="3">
    <location>
        <begin position="361"/>
        <end position="384"/>
    </location>
</feature>
<comment type="subcellular location">
    <subcellularLocation>
        <location evidence="1">Cell membrane</location>
        <topology evidence="1">Peripheral membrane protein</topology>
        <orientation evidence="1">Cytoplasmic side</orientation>
    </subcellularLocation>
</comment>
<dbReference type="GeneID" id="100776039"/>
<evidence type="ECO:0000256" key="1">
    <source>
        <dbReference type="ARBA" id="ARBA00004413"/>
    </source>
</evidence>
<dbReference type="SMART" id="SM00248">
    <property type="entry name" value="ANK"/>
    <property type="match status" value="5"/>
</dbReference>
<evidence type="ECO:0000256" key="2">
    <source>
        <dbReference type="PROSITE-ProRule" id="PRU00023"/>
    </source>
</evidence>
<dbReference type="PROSITE" id="PS50088">
    <property type="entry name" value="ANK_REPEAT"/>
    <property type="match status" value="2"/>
</dbReference>
<organism evidence="5">
    <name type="scientific">Glycine max</name>
    <name type="common">Soybean</name>
    <name type="synonym">Glycine hispida</name>
    <dbReference type="NCBI Taxonomy" id="3847"/>
    <lineage>
        <taxon>Eukaryota</taxon>
        <taxon>Viridiplantae</taxon>
        <taxon>Streptophyta</taxon>
        <taxon>Embryophyta</taxon>
        <taxon>Tracheophyta</taxon>
        <taxon>Spermatophyta</taxon>
        <taxon>Magnoliopsida</taxon>
        <taxon>eudicotyledons</taxon>
        <taxon>Gunneridae</taxon>
        <taxon>Pentapetalae</taxon>
        <taxon>rosids</taxon>
        <taxon>fabids</taxon>
        <taxon>Fabales</taxon>
        <taxon>Fabaceae</taxon>
        <taxon>Papilionoideae</taxon>
        <taxon>50 kb inversion clade</taxon>
        <taxon>NPAAA clade</taxon>
        <taxon>indigoferoid/millettioid clade</taxon>
        <taxon>Phaseoleae</taxon>
        <taxon>Glycine</taxon>
        <taxon>Glycine subgen. Soja</taxon>
    </lineage>
</organism>
<dbReference type="Gramene" id="KRH55265">
    <property type="protein sequence ID" value="KRH55265"/>
    <property type="gene ID" value="GLYMA_06G241300"/>
</dbReference>
<dbReference type="InterPro" id="IPR002110">
    <property type="entry name" value="Ankyrin_rpt"/>
</dbReference>